<evidence type="ECO:0000256" key="14">
    <source>
        <dbReference type="ARBA" id="ARBA00062114"/>
    </source>
</evidence>
<dbReference type="Gene3D" id="4.10.800.10">
    <property type="entry name" value="Thyroglobulin type-1"/>
    <property type="match status" value="2"/>
</dbReference>
<dbReference type="FunFam" id="2.10.25.10:FF:000519">
    <property type="entry name" value="Nidogen 2"/>
    <property type="match status" value="1"/>
</dbReference>
<dbReference type="Pfam" id="PF12947">
    <property type="entry name" value="EGF_3"/>
    <property type="match status" value="2"/>
</dbReference>
<dbReference type="PROSITE" id="PS51120">
    <property type="entry name" value="LDLRB"/>
    <property type="match status" value="3"/>
</dbReference>
<dbReference type="InterPro" id="IPR024731">
    <property type="entry name" value="NELL2-like_EGF"/>
</dbReference>
<evidence type="ECO:0000256" key="10">
    <source>
        <dbReference type="ARBA" id="ARBA00022889"/>
    </source>
</evidence>
<feature type="domain" description="Nidogen G2 beta-barrel" evidence="22">
    <location>
        <begin position="529"/>
        <end position="759"/>
    </location>
</feature>
<dbReference type="Gene3D" id="2.120.10.30">
    <property type="entry name" value="TolB, C-terminal domain"/>
    <property type="match status" value="1"/>
</dbReference>
<feature type="repeat" description="LDL-receptor class B" evidence="17">
    <location>
        <begin position="1244"/>
        <end position="1288"/>
    </location>
</feature>
<evidence type="ECO:0000256" key="6">
    <source>
        <dbReference type="ARBA" id="ARBA00022729"/>
    </source>
</evidence>
<feature type="repeat" description="LDL-receptor class B" evidence="17">
    <location>
        <begin position="1201"/>
        <end position="1243"/>
    </location>
</feature>
<dbReference type="InterPro" id="IPR009030">
    <property type="entry name" value="Growth_fac_rcpt_cys_sf"/>
</dbReference>
<dbReference type="SMART" id="SM00539">
    <property type="entry name" value="NIDO"/>
    <property type="match status" value="1"/>
</dbReference>
<keyword evidence="11" id="KW-0654">Proteoglycan</keyword>
<dbReference type="InterPro" id="IPR000152">
    <property type="entry name" value="EGF-type_Asp/Asn_hydroxyl_site"/>
</dbReference>
<feature type="disulfide bond" evidence="18">
    <location>
        <begin position="975"/>
        <end position="982"/>
    </location>
</feature>
<dbReference type="InterPro" id="IPR036857">
    <property type="entry name" value="Thyroglobulin_1_sf"/>
</dbReference>
<evidence type="ECO:0000313" key="25">
    <source>
        <dbReference type="Ensembl" id="ENSSSUP00005026961.1"/>
    </source>
</evidence>
<feature type="compositionally biased region" description="Acidic residues" evidence="19">
    <location>
        <begin position="311"/>
        <end position="336"/>
    </location>
</feature>
<dbReference type="InterPro" id="IPR006605">
    <property type="entry name" value="G2_nidogen/fibulin_G2F"/>
</dbReference>
<evidence type="ECO:0000256" key="18">
    <source>
        <dbReference type="PROSITE-ProRule" id="PRU00500"/>
    </source>
</evidence>
<evidence type="ECO:0000256" key="3">
    <source>
        <dbReference type="ARBA" id="ARBA00022525"/>
    </source>
</evidence>
<dbReference type="Gene3D" id="2.10.25.10">
    <property type="entry name" value="Laminin"/>
    <property type="match status" value="4"/>
</dbReference>
<dbReference type="GO" id="GO:0005886">
    <property type="term" value="C:plasma membrane"/>
    <property type="evidence" value="ECO:0007669"/>
    <property type="project" value="TreeGrafter"/>
</dbReference>
<name>A0A673V070_SURSU</name>
<dbReference type="SMART" id="SM00181">
    <property type="entry name" value="EGF"/>
    <property type="match status" value="5"/>
</dbReference>
<dbReference type="PANTHER" id="PTHR46513:SF15">
    <property type="entry name" value="NIDOGEN 2"/>
    <property type="match status" value="1"/>
</dbReference>
<dbReference type="Pfam" id="PF07474">
    <property type="entry name" value="G2F"/>
    <property type="match status" value="1"/>
</dbReference>
<feature type="compositionally biased region" description="Polar residues" evidence="19">
    <location>
        <begin position="339"/>
        <end position="351"/>
    </location>
</feature>
<feature type="signal peptide" evidence="20">
    <location>
        <begin position="1"/>
        <end position="30"/>
    </location>
</feature>
<dbReference type="InterPro" id="IPR049883">
    <property type="entry name" value="NOTCH1_EGF-like"/>
</dbReference>
<dbReference type="Pfam" id="PF00086">
    <property type="entry name" value="Thyroglobulin_1"/>
    <property type="match status" value="2"/>
</dbReference>
<evidence type="ECO:0000256" key="15">
    <source>
        <dbReference type="ARBA" id="ARBA00072068"/>
    </source>
</evidence>
<dbReference type="Pfam" id="PF00058">
    <property type="entry name" value="Ldl_recept_b"/>
    <property type="match status" value="2"/>
</dbReference>
<gene>
    <name evidence="25" type="primary">NID2</name>
</gene>
<dbReference type="GO" id="GO:0005509">
    <property type="term" value="F:calcium ion binding"/>
    <property type="evidence" value="ECO:0007669"/>
    <property type="project" value="InterPro"/>
</dbReference>
<feature type="disulfide bond" evidence="18">
    <location>
        <begin position="1057"/>
        <end position="1064"/>
    </location>
</feature>
<dbReference type="InterPro" id="IPR018097">
    <property type="entry name" value="EGF_Ca-bd_CS"/>
</dbReference>
<evidence type="ECO:0000256" key="17">
    <source>
        <dbReference type="PROSITE-ProRule" id="PRU00461"/>
    </source>
</evidence>
<dbReference type="GO" id="GO:0017147">
    <property type="term" value="F:Wnt-protein binding"/>
    <property type="evidence" value="ECO:0007669"/>
    <property type="project" value="TreeGrafter"/>
</dbReference>
<dbReference type="FunFam" id="2.120.10.30:FF:000030">
    <property type="entry name" value="Nidogen 1"/>
    <property type="match status" value="1"/>
</dbReference>
<evidence type="ECO:0000256" key="9">
    <source>
        <dbReference type="ARBA" id="ARBA00022869"/>
    </source>
</evidence>
<feature type="domain" description="EGF-like" evidence="21">
    <location>
        <begin position="849"/>
        <end position="892"/>
    </location>
</feature>
<evidence type="ECO:0000256" key="16">
    <source>
        <dbReference type="PROSITE-ProRule" id="PRU00076"/>
    </source>
</evidence>
<reference evidence="25" key="2">
    <citation type="submission" date="2025-08" db="UniProtKB">
        <authorList>
            <consortium name="Ensembl"/>
        </authorList>
    </citation>
    <scope>IDENTIFICATION</scope>
</reference>
<dbReference type="InterPro" id="IPR050778">
    <property type="entry name" value="Cueball_EGF_LRP_Nidogen"/>
</dbReference>
<keyword evidence="12 18" id="KW-1015">Disulfide bond</keyword>
<comment type="caution">
    <text evidence="16">Lacks conserved residue(s) required for the propagation of feature annotation.</text>
</comment>
<evidence type="ECO:0000256" key="20">
    <source>
        <dbReference type="SAM" id="SignalP"/>
    </source>
</evidence>
<dbReference type="GO" id="GO:0005604">
    <property type="term" value="C:basement membrane"/>
    <property type="evidence" value="ECO:0007669"/>
    <property type="project" value="UniProtKB-SubCell"/>
</dbReference>
<keyword evidence="9" id="KW-0084">Basement membrane</keyword>
<dbReference type="Pfam" id="PF06119">
    <property type="entry name" value="NIDO"/>
    <property type="match status" value="1"/>
</dbReference>
<evidence type="ECO:0000313" key="26">
    <source>
        <dbReference type="Proteomes" id="UP000472268"/>
    </source>
</evidence>
<keyword evidence="3" id="KW-0964">Secreted</keyword>
<keyword evidence="4" id="KW-0272">Extracellular matrix</keyword>
<dbReference type="CDD" id="cd00191">
    <property type="entry name" value="TY"/>
    <property type="match status" value="2"/>
</dbReference>
<feature type="domain" description="EGF-like" evidence="21">
    <location>
        <begin position="760"/>
        <end position="801"/>
    </location>
</feature>
<dbReference type="PROSITE" id="PS51162">
    <property type="entry name" value="THYROGLOBULIN_1_2"/>
    <property type="match status" value="2"/>
</dbReference>
<dbReference type="PROSITE" id="PS50993">
    <property type="entry name" value="NIDOGEN_G2"/>
    <property type="match status" value="1"/>
</dbReference>
<dbReference type="InterPro" id="IPR009017">
    <property type="entry name" value="GFP"/>
</dbReference>
<keyword evidence="7" id="KW-0677">Repeat</keyword>
<dbReference type="Pfam" id="PF12662">
    <property type="entry name" value="cEGF"/>
    <property type="match status" value="1"/>
</dbReference>
<evidence type="ECO:0000259" key="23">
    <source>
        <dbReference type="PROSITE" id="PS51162"/>
    </source>
</evidence>
<comment type="subcellular location">
    <subcellularLocation>
        <location evidence="1">Secreted</location>
        <location evidence="1">Extracellular space</location>
        <location evidence="1">Extracellular matrix</location>
        <location evidence="1">Basement membrane</location>
    </subcellularLocation>
</comment>
<dbReference type="PROSITE" id="PS00010">
    <property type="entry name" value="ASX_HYDROXYL"/>
    <property type="match status" value="2"/>
</dbReference>
<evidence type="ECO:0000256" key="11">
    <source>
        <dbReference type="ARBA" id="ARBA00022974"/>
    </source>
</evidence>
<proteinExistence type="predicted"/>
<dbReference type="GO" id="GO:0060070">
    <property type="term" value="P:canonical Wnt signaling pathway"/>
    <property type="evidence" value="ECO:0007669"/>
    <property type="project" value="TreeGrafter"/>
</dbReference>
<keyword evidence="8" id="KW-0106">Calcium</keyword>
<dbReference type="SMART" id="SM00682">
    <property type="entry name" value="G2F"/>
    <property type="match status" value="1"/>
</dbReference>
<evidence type="ECO:0000256" key="13">
    <source>
        <dbReference type="ARBA" id="ARBA00023180"/>
    </source>
</evidence>
<dbReference type="InterPro" id="IPR003886">
    <property type="entry name" value="NIDO_dom"/>
</dbReference>
<evidence type="ECO:0000256" key="8">
    <source>
        <dbReference type="ARBA" id="ARBA00022837"/>
    </source>
</evidence>
<dbReference type="SMART" id="SM00211">
    <property type="entry name" value="TY"/>
    <property type="match status" value="2"/>
</dbReference>
<dbReference type="PROSITE" id="PS50026">
    <property type="entry name" value="EGF_3"/>
    <property type="match status" value="4"/>
</dbReference>
<dbReference type="OMA" id="TCEHNHG"/>
<dbReference type="PROSITE" id="PS01187">
    <property type="entry name" value="EGF_CA"/>
    <property type="match status" value="1"/>
</dbReference>
<dbReference type="GO" id="GO:0007160">
    <property type="term" value="P:cell-matrix adhesion"/>
    <property type="evidence" value="ECO:0007669"/>
    <property type="project" value="InterPro"/>
</dbReference>
<evidence type="ECO:0000256" key="7">
    <source>
        <dbReference type="ARBA" id="ARBA00022737"/>
    </source>
</evidence>
<dbReference type="GO" id="GO:0042813">
    <property type="term" value="F:Wnt receptor activity"/>
    <property type="evidence" value="ECO:0007669"/>
    <property type="project" value="TreeGrafter"/>
</dbReference>
<dbReference type="Proteomes" id="UP000472268">
    <property type="component" value="Chromosome 9"/>
</dbReference>
<dbReference type="CDD" id="cd00255">
    <property type="entry name" value="nidG2"/>
    <property type="match status" value="1"/>
</dbReference>
<dbReference type="InterPro" id="IPR000742">
    <property type="entry name" value="EGF"/>
</dbReference>
<dbReference type="Ensembl" id="ENSSSUT00005030814.1">
    <property type="protein sequence ID" value="ENSSSUP00005026961.1"/>
    <property type="gene ID" value="ENSSSUG00005017368.1"/>
</dbReference>
<dbReference type="SUPFAM" id="SSF54511">
    <property type="entry name" value="GFP-like"/>
    <property type="match status" value="1"/>
</dbReference>
<evidence type="ECO:0000259" key="22">
    <source>
        <dbReference type="PROSITE" id="PS50993"/>
    </source>
</evidence>
<dbReference type="SUPFAM" id="SSF57610">
    <property type="entry name" value="Thyroglobulin type-1 domain"/>
    <property type="match status" value="2"/>
</dbReference>
<dbReference type="PROSITE" id="PS01186">
    <property type="entry name" value="EGF_2"/>
    <property type="match status" value="3"/>
</dbReference>
<comment type="subunit">
    <text evidence="14">Interacts with LAMA2. Interacts with COL13A1. Interacts with EFEMP2.</text>
</comment>
<dbReference type="InterPro" id="IPR026823">
    <property type="entry name" value="cEGF"/>
</dbReference>
<accession>A0A673V070</accession>
<evidence type="ECO:0000259" key="21">
    <source>
        <dbReference type="PROSITE" id="PS50026"/>
    </source>
</evidence>
<dbReference type="SUPFAM" id="SSF63825">
    <property type="entry name" value="YWTD domain"/>
    <property type="match status" value="1"/>
</dbReference>
<organism evidence="25 26">
    <name type="scientific">Suricata suricatta</name>
    <name type="common">Meerkat</name>
    <dbReference type="NCBI Taxonomy" id="37032"/>
    <lineage>
        <taxon>Eukaryota</taxon>
        <taxon>Metazoa</taxon>
        <taxon>Chordata</taxon>
        <taxon>Craniata</taxon>
        <taxon>Vertebrata</taxon>
        <taxon>Euteleostomi</taxon>
        <taxon>Mammalia</taxon>
        <taxon>Eutheria</taxon>
        <taxon>Laurasiatheria</taxon>
        <taxon>Carnivora</taxon>
        <taxon>Feliformia</taxon>
        <taxon>Herpestidae</taxon>
        <taxon>Suricata</taxon>
    </lineage>
</organism>
<evidence type="ECO:0000256" key="5">
    <source>
        <dbReference type="ARBA" id="ARBA00022536"/>
    </source>
</evidence>
<evidence type="ECO:0000256" key="19">
    <source>
        <dbReference type="SAM" id="MobiDB-lite"/>
    </source>
</evidence>
<feature type="domain" description="EGF-like" evidence="21">
    <location>
        <begin position="893"/>
        <end position="929"/>
    </location>
</feature>
<evidence type="ECO:0000256" key="2">
    <source>
        <dbReference type="ARBA" id="ARBA00022481"/>
    </source>
</evidence>
<dbReference type="PROSITE" id="PS00484">
    <property type="entry name" value="THYROGLOBULIN_1_1"/>
    <property type="match status" value="2"/>
</dbReference>
<protein>
    <recommendedName>
        <fullName evidence="15">Nidogen-2</fullName>
    </recommendedName>
</protein>
<keyword evidence="26" id="KW-1185">Reference proteome</keyword>
<dbReference type="SMART" id="SM00179">
    <property type="entry name" value="EGF_CA"/>
    <property type="match status" value="4"/>
</dbReference>
<dbReference type="SMART" id="SM00135">
    <property type="entry name" value="LY"/>
    <property type="match status" value="4"/>
</dbReference>
<dbReference type="SUPFAM" id="SSF57184">
    <property type="entry name" value="Growth factor receptor domain"/>
    <property type="match status" value="1"/>
</dbReference>
<dbReference type="InterPro" id="IPR000716">
    <property type="entry name" value="Thyroglobulin_1"/>
</dbReference>
<evidence type="ECO:0000256" key="4">
    <source>
        <dbReference type="ARBA" id="ARBA00022530"/>
    </source>
</evidence>
<feature type="repeat" description="LDL-receptor class B" evidence="17">
    <location>
        <begin position="1157"/>
        <end position="1200"/>
    </location>
</feature>
<dbReference type="PROSITE" id="PS51220">
    <property type="entry name" value="NIDO"/>
    <property type="match status" value="1"/>
</dbReference>
<feature type="chain" id="PRO_5025579774" description="Nidogen-2" evidence="20">
    <location>
        <begin position="31"/>
        <end position="1378"/>
    </location>
</feature>
<dbReference type="InterPro" id="IPR001881">
    <property type="entry name" value="EGF-like_Ca-bd_dom"/>
</dbReference>
<dbReference type="PANTHER" id="PTHR46513">
    <property type="entry name" value="VITELLOGENIN RECEPTOR-LIKE PROTEIN-RELATED-RELATED"/>
    <property type="match status" value="1"/>
</dbReference>
<sequence>GDRAARWLAPRALPPPPPLLLLLLLSRAAALHPDELFPYGRSWGDQLLQEGDDESSAAVKLATPLRFYEARFSYLYVGTNGIISTQDFPRETQYVDDDFPTDFPAIAPFLADIDTSKGRGQVLYREDTSRPVLDLAARYVRSGFPRTAAHFTPTHAFLATWKQVGAYEETTRRAPPSEERNTFQAVLASDESNTYALFLYPTNGLQFFGTRPKESYNVQLELPARVGFCRGEVDDLKREGPYFSLTTTEQSVKNLYQQSNLGAPGVWAFHIGSAPRLDSIRSATAGGDLAKGRSSAPPEHSVNLPAVLESDYTEDNLDYYGENEEEVEYPPSELEETLNGHSSVGGSFQSKAESRPSGESAPLNPQSQEGRPPWGMDTPDLNSHVESSEQSGTRGPTPSEIEGESLDPSQGTLPPYPENKSINPSTFGGAPPSEVDAPPARPEGKVILHYPSPAHSIPLGRGRQVLGVEDVITSNTEVFTYNAANKETCEHHHGQCSPHAFCTDYATGFCCHCQSRFYGSGKYCLPEGVPHRVNGKVSGHLRVGHTPVHFTDVDLHAYIVGNDGRAYTAISHIPQPAAQALLPLTPIGGLFGWLFALEKPGWENGFRLTGATFTHEMEVIFYPGEERVHITQTAEGLDPENYLSIKTNIQGQVPYVPANFTVHLAPYKELYHYSDSAVTSTSSRDYSLIFGATNQTLSYRVYQNITYQACRHAPRPRAVPTTQQLNVDRVFALYTEGEGVLRFAVTNQIGPVEGDSVPTPVNPCYEGSHTCDTKAQCNPGTGVDYTCKCASGYQGDGRSCVDVNECEAGFHHCGPNSVCTNLPGSYSCDCRSGYEFADDRHTCVLIAPPPNPCEDGSHSCAPADQARCIYHGGSSFSCTCLPGYTGNGHQCTDVDECSENRCHPSATCSNTPGSFSCRCPPGYQGDGFQCTPDPASGLKPCEYQQRSAHAQHAHLGSWLHIPQCDEQGHFLPLQCHRSTGFCWCVDSDGHEVPGTRTPPGSTPPRCGPAGEPEPTRRPPTVCERWRESLLEHYGGSPRDDQYVPQCDDLGHFIPLQCHGKSDFCWCVDKDGREVQGTRSQPGITPACIPTVAPPTVRPLPRPDVTPPSVGTFLLYAQGQQIGHLPLNGTRLQKDMAKTLLSLHGSIVVGIDYDCRERMVYWTDVAGRAISRASLVPGAEPETIINSGLISPEGLAIDHFRRTMYWTDSGLDKIERARLDGSERKALFHTDLVNPRAIAVDPIRGNLYWTDWNREAPKIETSSLEGENRRILVNKDIGLPNGLTFDPFSKLLCWADAGTKKLECTLPDGTGRRVIQNNLNYPFSIVSYADHFYHTDWRRDGVISVNRDSGQFTDEYLPEQRSHLYGITAVYPYCPTGRK</sequence>
<evidence type="ECO:0000259" key="24">
    <source>
        <dbReference type="PROSITE" id="PS51220"/>
    </source>
</evidence>
<dbReference type="InterPro" id="IPR000033">
    <property type="entry name" value="LDLR_classB_rpt"/>
</dbReference>
<dbReference type="CDD" id="cd00054">
    <property type="entry name" value="EGF_CA"/>
    <property type="match status" value="2"/>
</dbReference>
<reference evidence="25" key="3">
    <citation type="submission" date="2025-09" db="UniProtKB">
        <authorList>
            <consortium name="Ensembl"/>
        </authorList>
    </citation>
    <scope>IDENTIFICATION</scope>
</reference>
<keyword evidence="2" id="KW-0488">Methylation</keyword>
<evidence type="ECO:0000256" key="12">
    <source>
        <dbReference type="ARBA" id="ARBA00023157"/>
    </source>
</evidence>
<dbReference type="Gene3D" id="2.40.155.10">
    <property type="entry name" value="Green fluorescent protein"/>
    <property type="match status" value="1"/>
</dbReference>
<feature type="domain" description="Thyroglobulin type-1" evidence="23">
    <location>
        <begin position="938"/>
        <end position="1006"/>
    </location>
</feature>
<dbReference type="InterPro" id="IPR011042">
    <property type="entry name" value="6-blade_b-propeller_TolB-like"/>
</dbReference>
<dbReference type="Pfam" id="PF07645">
    <property type="entry name" value="EGF_CA"/>
    <property type="match status" value="1"/>
</dbReference>
<feature type="domain" description="Thyroglobulin type-1" evidence="23">
    <location>
        <begin position="1019"/>
        <end position="1087"/>
    </location>
</feature>
<reference evidence="25 26" key="1">
    <citation type="submission" date="2019-05" db="EMBL/GenBank/DDBJ databases">
        <title>A Chromosome-scale Meerkat (S. suricatta) Genome Assembly.</title>
        <authorList>
            <person name="Dudchenko O."/>
            <person name="Lieberman Aiden E."/>
            <person name="Tung J."/>
            <person name="Barreiro L.B."/>
            <person name="Clutton-Brock T.H."/>
        </authorList>
    </citation>
    <scope>NUCLEOTIDE SEQUENCE [LARGE SCALE GENOMIC DNA]</scope>
</reference>
<keyword evidence="13" id="KW-0325">Glycoprotein</keyword>
<evidence type="ECO:0000256" key="1">
    <source>
        <dbReference type="ARBA" id="ARBA00004302"/>
    </source>
</evidence>
<dbReference type="FunFam" id="2.40.155.10:FF:000001">
    <property type="entry name" value="Nidogen 1"/>
    <property type="match status" value="1"/>
</dbReference>
<dbReference type="FunFam" id="2.10.25.10:FF:000270">
    <property type="entry name" value="Nidogen 1"/>
    <property type="match status" value="1"/>
</dbReference>
<feature type="region of interest" description="Disordered" evidence="19">
    <location>
        <begin position="994"/>
        <end position="1019"/>
    </location>
</feature>
<dbReference type="SUPFAM" id="SSF57196">
    <property type="entry name" value="EGF/Laminin"/>
    <property type="match status" value="1"/>
</dbReference>
<dbReference type="FunFam" id="4.10.800.10:FF:000007">
    <property type="entry name" value="Nidogen 2"/>
    <property type="match status" value="1"/>
</dbReference>
<feature type="domain" description="EGF-like" evidence="21">
    <location>
        <begin position="802"/>
        <end position="844"/>
    </location>
</feature>
<feature type="region of interest" description="Disordered" evidence="19">
    <location>
        <begin position="286"/>
        <end position="445"/>
    </location>
</feature>
<keyword evidence="5 16" id="KW-0245">EGF-like domain</keyword>
<keyword evidence="10" id="KW-0130">Cell adhesion</keyword>
<keyword evidence="6 20" id="KW-0732">Signal</keyword>
<dbReference type="FunFam" id="2.10.25.10:FF:000281">
    <property type="entry name" value="Nidogen 1"/>
    <property type="match status" value="1"/>
</dbReference>
<feature type="compositionally biased region" description="Polar residues" evidence="19">
    <location>
        <begin position="380"/>
        <end position="396"/>
    </location>
</feature>
<feature type="domain" description="NIDO" evidence="24">
    <location>
        <begin position="108"/>
        <end position="274"/>
    </location>
</feature>